<reference evidence="2 3" key="1">
    <citation type="submission" date="2016-10" db="EMBL/GenBank/DDBJ databases">
        <authorList>
            <person name="de Groot N.N."/>
        </authorList>
    </citation>
    <scope>NUCLEOTIDE SEQUENCE [LARGE SCALE GENOMIC DNA]</scope>
    <source>
        <strain evidence="2 3">47C3B</strain>
    </source>
</reference>
<dbReference type="EMBL" id="FNAI01000009">
    <property type="protein sequence ID" value="SDE78868.1"/>
    <property type="molecule type" value="Genomic_DNA"/>
</dbReference>
<dbReference type="AlphaFoldDB" id="A0A1G7FSJ7"/>
<keyword evidence="1" id="KW-0732">Signal</keyword>
<dbReference type="RefSeq" id="WP_091151599.1">
    <property type="nucleotide sequence ID" value="NZ_FNAI01000009.1"/>
</dbReference>
<gene>
    <name evidence="2" type="ORF">SAMN05216464_109196</name>
</gene>
<accession>A0A1G7FSJ7</accession>
<organism evidence="2 3">
    <name type="scientific">Mucilaginibacter pineti</name>
    <dbReference type="NCBI Taxonomy" id="1391627"/>
    <lineage>
        <taxon>Bacteria</taxon>
        <taxon>Pseudomonadati</taxon>
        <taxon>Bacteroidota</taxon>
        <taxon>Sphingobacteriia</taxon>
        <taxon>Sphingobacteriales</taxon>
        <taxon>Sphingobacteriaceae</taxon>
        <taxon>Mucilaginibacter</taxon>
    </lineage>
</organism>
<evidence type="ECO:0008006" key="4">
    <source>
        <dbReference type="Google" id="ProtNLM"/>
    </source>
</evidence>
<evidence type="ECO:0000313" key="2">
    <source>
        <dbReference type="EMBL" id="SDE78868.1"/>
    </source>
</evidence>
<name>A0A1G7FSJ7_9SPHI</name>
<keyword evidence="3" id="KW-1185">Reference proteome</keyword>
<protein>
    <recommendedName>
        <fullName evidence="4">Outer membrane protein beta-barrel domain-containing protein</fullName>
    </recommendedName>
</protein>
<sequence length="256" mass="27749">MKQTFTLFTAAFLMLIAFNAKAQDNKISDDASDDDGTIKLKSYISLSAGVSNPYGNFKKVDYTNMKSGFGKKGLVYAIDGAAYFYKNLGLGYTVSYQDQGNLSFEDDQIISSGYTNDFKADGSTVTADKRYRSINALLGPQYSLAWKALRFDFRASAGVIKSFATPQISVDITGVPEQAGTFIQQSSKAIAFAYGGSIAMRLSTGAGWGLFVKGNYINSDGPKLTTTGRTSTLGRTLTHQPITEGQLTLGLYKEFK</sequence>
<feature type="chain" id="PRO_5011649224" description="Outer membrane protein beta-barrel domain-containing protein" evidence="1">
    <location>
        <begin position="23"/>
        <end position="256"/>
    </location>
</feature>
<evidence type="ECO:0000313" key="3">
    <source>
        <dbReference type="Proteomes" id="UP000199072"/>
    </source>
</evidence>
<dbReference type="OrthoDB" id="9773582at2"/>
<proteinExistence type="predicted"/>
<evidence type="ECO:0000256" key="1">
    <source>
        <dbReference type="SAM" id="SignalP"/>
    </source>
</evidence>
<feature type="signal peptide" evidence="1">
    <location>
        <begin position="1"/>
        <end position="22"/>
    </location>
</feature>
<dbReference type="Proteomes" id="UP000199072">
    <property type="component" value="Unassembled WGS sequence"/>
</dbReference>